<evidence type="ECO:0000313" key="4">
    <source>
        <dbReference type="Proteomes" id="UP000472320"/>
    </source>
</evidence>
<proteinExistence type="predicted"/>
<gene>
    <name evidence="3" type="ORF">GM658_11770</name>
</gene>
<keyword evidence="4" id="KW-1185">Reference proteome</keyword>
<dbReference type="RefSeq" id="WP_155454226.1">
    <property type="nucleotide sequence ID" value="NZ_WNKX01000007.1"/>
</dbReference>
<dbReference type="InterPro" id="IPR012495">
    <property type="entry name" value="TadE-like_dom"/>
</dbReference>
<keyword evidence="1" id="KW-0472">Membrane</keyword>
<dbReference type="EMBL" id="WNKX01000007">
    <property type="protein sequence ID" value="MTW11271.1"/>
    <property type="molecule type" value="Genomic_DNA"/>
</dbReference>
<dbReference type="OrthoDB" id="8702885at2"/>
<accession>A0A6L6QGK6</accession>
<organism evidence="3 4">
    <name type="scientific">Massilia eburnea</name>
    <dbReference type="NCBI Taxonomy" id="1776165"/>
    <lineage>
        <taxon>Bacteria</taxon>
        <taxon>Pseudomonadati</taxon>
        <taxon>Pseudomonadota</taxon>
        <taxon>Betaproteobacteria</taxon>
        <taxon>Burkholderiales</taxon>
        <taxon>Oxalobacteraceae</taxon>
        <taxon>Telluria group</taxon>
        <taxon>Massilia</taxon>
    </lineage>
</organism>
<dbReference type="AlphaFoldDB" id="A0A6L6QGK6"/>
<feature type="domain" description="TadE-like" evidence="2">
    <location>
        <begin position="11"/>
        <end position="53"/>
    </location>
</feature>
<dbReference type="Proteomes" id="UP000472320">
    <property type="component" value="Unassembled WGS sequence"/>
</dbReference>
<evidence type="ECO:0000256" key="1">
    <source>
        <dbReference type="SAM" id="Phobius"/>
    </source>
</evidence>
<comment type="caution">
    <text evidence="3">The sequence shown here is derived from an EMBL/GenBank/DDBJ whole genome shotgun (WGS) entry which is preliminary data.</text>
</comment>
<evidence type="ECO:0000313" key="3">
    <source>
        <dbReference type="EMBL" id="MTW11271.1"/>
    </source>
</evidence>
<keyword evidence="1" id="KW-0812">Transmembrane</keyword>
<feature type="transmembrane region" description="Helical" evidence="1">
    <location>
        <begin position="12"/>
        <end position="32"/>
    </location>
</feature>
<reference evidence="3 4" key="1">
    <citation type="submission" date="2019-11" db="EMBL/GenBank/DDBJ databases">
        <title>Type strains purchased from KCTC, JCM and DSMZ.</title>
        <authorList>
            <person name="Lu H."/>
        </authorList>
    </citation>
    <scope>NUCLEOTIDE SEQUENCE [LARGE SCALE GENOMIC DNA]</scope>
    <source>
        <strain evidence="3 4">JCM 31587</strain>
    </source>
</reference>
<dbReference type="Pfam" id="PF07811">
    <property type="entry name" value="TadE"/>
    <property type="match status" value="1"/>
</dbReference>
<keyword evidence="1" id="KW-1133">Transmembrane helix</keyword>
<protein>
    <submittedName>
        <fullName evidence="3">Pilus assembly protein</fullName>
    </submittedName>
</protein>
<name>A0A6L6QGK6_9BURK</name>
<sequence length="152" mass="16141">MRTRPSTKQSGAALVEFALVISILILLLAGTYEFGRAFAFYDALSKGTRDAARYMSVAKKANINSSAVGNAKAIVVAAANAAKVPNFTSSNVVVTCLDASYNDSNCVDGTAPGGVRVEIRSYNVNIGQTIPLIGQSMRTISLTPHTTMRYML</sequence>
<evidence type="ECO:0000259" key="2">
    <source>
        <dbReference type="Pfam" id="PF07811"/>
    </source>
</evidence>